<comment type="function">
    <text evidence="7">Part of the MsrPQ system that repairs oxidized periplasmic proteins containing methionine sulfoxide residues (Met-O), using respiratory chain electrons. Thus protects these proteins from oxidative-stress damage caused by reactive species of oxygen and chlorine generated by the host defense mechanisms. MsrPQ is essential for the maintenance of envelope integrity under bleach stress, rescuing a wide series of structurally unrelated periplasmic proteins from methionine oxidation. MsrQ provides electrons for reduction to the reductase catalytic subunit MsrP, using the quinone pool of the respiratory chain.</text>
</comment>
<feature type="transmembrane region" description="Helical" evidence="7">
    <location>
        <begin position="85"/>
        <end position="104"/>
    </location>
</feature>
<comment type="caution">
    <text evidence="9">The sequence shown here is derived from an EMBL/GenBank/DDBJ whole genome shotgun (WGS) entry which is preliminary data.</text>
</comment>
<keyword evidence="7" id="KW-0349">Heme</keyword>
<evidence type="ECO:0000256" key="4">
    <source>
        <dbReference type="ARBA" id="ARBA00022989"/>
    </source>
</evidence>
<dbReference type="GO" id="GO:0009055">
    <property type="term" value="F:electron transfer activity"/>
    <property type="evidence" value="ECO:0007669"/>
    <property type="project" value="UniProtKB-UniRule"/>
</dbReference>
<sequence>MSFTSLIETANRHLRRVPAWPAYPLAFGYVGWLVWLGATGGLGVEPVVALQRALGEAALYLLIAGLAVTPLRRHAGLNLLKFRRALGLSCFIFVVAHFLAWAVLDLQSLGRVWADIVKRPYITVGMAGLALLIPLALTSNNWSIRRLGARWRQLHRLTYAAALLGAVHYIMLVKGFQIRPLIFLAVILILLLLRLRPGRLAMRFQRG</sequence>
<comment type="cofactor">
    <cofactor evidence="7">
        <name>FMN</name>
        <dbReference type="ChEBI" id="CHEBI:58210"/>
    </cofactor>
    <text evidence="7">Binds 1 FMN per subunit.</text>
</comment>
<evidence type="ECO:0000256" key="6">
    <source>
        <dbReference type="ARBA" id="ARBA00023136"/>
    </source>
</evidence>
<dbReference type="Pfam" id="PF01794">
    <property type="entry name" value="Ferric_reduct"/>
    <property type="match status" value="1"/>
</dbReference>
<evidence type="ECO:0000313" key="10">
    <source>
        <dbReference type="Proteomes" id="UP000264719"/>
    </source>
</evidence>
<dbReference type="AlphaFoldDB" id="A0A348WGC5"/>
<evidence type="ECO:0000259" key="8">
    <source>
        <dbReference type="Pfam" id="PF01794"/>
    </source>
</evidence>
<evidence type="ECO:0000256" key="5">
    <source>
        <dbReference type="ARBA" id="ARBA00023004"/>
    </source>
</evidence>
<proteinExistence type="inferred from homology"/>
<dbReference type="GO" id="GO:0046872">
    <property type="term" value="F:metal ion binding"/>
    <property type="evidence" value="ECO:0007669"/>
    <property type="project" value="UniProtKB-KW"/>
</dbReference>
<feature type="transmembrane region" description="Helical" evidence="7">
    <location>
        <begin position="178"/>
        <end position="195"/>
    </location>
</feature>
<keyword evidence="7" id="KW-0285">Flavoprotein</keyword>
<name>A0A348WGC5_9RHOB</name>
<gene>
    <name evidence="7" type="primary">msrQ</name>
    <name evidence="9" type="ORF">DCS45_17185</name>
</gene>
<accession>A0A348WGC5</accession>
<feature type="domain" description="Ferric oxidoreductase" evidence="8">
    <location>
        <begin position="55"/>
        <end position="165"/>
    </location>
</feature>
<dbReference type="GO" id="GO:0030091">
    <property type="term" value="P:protein repair"/>
    <property type="evidence" value="ECO:0007669"/>
    <property type="project" value="UniProtKB-UniRule"/>
</dbReference>
<reference evidence="9 10" key="1">
    <citation type="journal article" date="2018" name="Nat. Biotechnol.">
        <title>A standardized bacterial taxonomy based on genome phylogeny substantially revises the tree of life.</title>
        <authorList>
            <person name="Parks D.H."/>
            <person name="Chuvochina M."/>
            <person name="Waite D.W."/>
            <person name="Rinke C."/>
            <person name="Skarshewski A."/>
            <person name="Chaumeil P.A."/>
            <person name="Hugenholtz P."/>
        </authorList>
    </citation>
    <scope>NUCLEOTIDE SEQUENCE [LARGE SCALE GENOMIC DNA]</scope>
    <source>
        <strain evidence="9">UBA9169</strain>
    </source>
</reference>
<dbReference type="InterPro" id="IPR022837">
    <property type="entry name" value="MsrQ-like"/>
</dbReference>
<dbReference type="GO" id="GO:0010181">
    <property type="term" value="F:FMN binding"/>
    <property type="evidence" value="ECO:0007669"/>
    <property type="project" value="UniProtKB-UniRule"/>
</dbReference>
<feature type="transmembrane region" description="Helical" evidence="7">
    <location>
        <begin position="20"/>
        <end position="37"/>
    </location>
</feature>
<keyword evidence="7" id="KW-0249">Electron transport</keyword>
<comment type="subcellular location">
    <subcellularLocation>
        <location evidence="7">Cell membrane</location>
        <topology evidence="7">Multi-pass membrane protein</topology>
    </subcellularLocation>
    <subcellularLocation>
        <location evidence="1">Membrane</location>
        <topology evidence="1">Multi-pass membrane protein</topology>
    </subcellularLocation>
</comment>
<dbReference type="PANTHER" id="PTHR36964">
    <property type="entry name" value="PROTEIN-METHIONINE-SULFOXIDE REDUCTASE HEME-BINDING SUBUNIT MSRQ"/>
    <property type="match status" value="1"/>
</dbReference>
<keyword evidence="4 7" id="KW-1133">Transmembrane helix</keyword>
<dbReference type="PANTHER" id="PTHR36964:SF1">
    <property type="entry name" value="PROTEIN-METHIONINE-SULFOXIDE REDUCTASE HEME-BINDING SUBUNIT MSRQ"/>
    <property type="match status" value="1"/>
</dbReference>
<comment type="cofactor">
    <cofactor evidence="7">
        <name>heme b</name>
        <dbReference type="ChEBI" id="CHEBI:60344"/>
    </cofactor>
    <text evidence="7">Binds 1 heme b (iron(II)-protoporphyrin IX) group per subunit.</text>
</comment>
<comment type="subunit">
    <text evidence="7">Heterodimer of a catalytic subunit (MsrP) and a heme-binding subunit (MsrQ).</text>
</comment>
<evidence type="ECO:0000256" key="7">
    <source>
        <dbReference type="HAMAP-Rule" id="MF_01207"/>
    </source>
</evidence>
<feature type="transmembrane region" description="Helical" evidence="7">
    <location>
        <begin position="154"/>
        <end position="172"/>
    </location>
</feature>
<keyword evidence="5 7" id="KW-0408">Iron</keyword>
<keyword evidence="7" id="KW-0479">Metal-binding</keyword>
<dbReference type="EMBL" id="DMVW01000165">
    <property type="protein sequence ID" value="HAR53587.1"/>
    <property type="molecule type" value="Genomic_DNA"/>
</dbReference>
<dbReference type="Proteomes" id="UP000264719">
    <property type="component" value="Unassembled WGS sequence"/>
</dbReference>
<dbReference type="InterPro" id="IPR013130">
    <property type="entry name" value="Fe3_Rdtase_TM_dom"/>
</dbReference>
<evidence type="ECO:0000256" key="1">
    <source>
        <dbReference type="ARBA" id="ARBA00004141"/>
    </source>
</evidence>
<keyword evidence="3 7" id="KW-0812">Transmembrane</keyword>
<dbReference type="NCBIfam" id="NF003833">
    <property type="entry name" value="PRK05419.1-5"/>
    <property type="match status" value="1"/>
</dbReference>
<feature type="transmembrane region" description="Helical" evidence="7">
    <location>
        <begin position="124"/>
        <end position="142"/>
    </location>
</feature>
<keyword evidence="6 7" id="KW-0472">Membrane</keyword>
<comment type="similarity">
    <text evidence="7">Belongs to the MsrQ family.</text>
</comment>
<dbReference type="HAMAP" id="MF_01207">
    <property type="entry name" value="MsrQ"/>
    <property type="match status" value="1"/>
</dbReference>
<dbReference type="GO" id="GO:0005886">
    <property type="term" value="C:plasma membrane"/>
    <property type="evidence" value="ECO:0007669"/>
    <property type="project" value="UniProtKB-SubCell"/>
</dbReference>
<evidence type="ECO:0000256" key="3">
    <source>
        <dbReference type="ARBA" id="ARBA00022692"/>
    </source>
</evidence>
<keyword evidence="7" id="KW-0288">FMN</keyword>
<dbReference type="GO" id="GO:0020037">
    <property type="term" value="F:heme binding"/>
    <property type="evidence" value="ECO:0007669"/>
    <property type="project" value="UniProtKB-UniRule"/>
</dbReference>
<keyword evidence="2 7" id="KW-0813">Transport</keyword>
<dbReference type="GO" id="GO:0016679">
    <property type="term" value="F:oxidoreductase activity, acting on diphenols and related substances as donors"/>
    <property type="evidence" value="ECO:0007669"/>
    <property type="project" value="TreeGrafter"/>
</dbReference>
<organism evidence="9 10">
    <name type="scientific">Roseovarius nubinhibens</name>
    <dbReference type="NCBI Taxonomy" id="314263"/>
    <lineage>
        <taxon>Bacteria</taxon>
        <taxon>Pseudomonadati</taxon>
        <taxon>Pseudomonadota</taxon>
        <taxon>Alphaproteobacteria</taxon>
        <taxon>Rhodobacterales</taxon>
        <taxon>Roseobacteraceae</taxon>
        <taxon>Roseovarius</taxon>
    </lineage>
</organism>
<keyword evidence="7" id="KW-1003">Cell membrane</keyword>
<feature type="transmembrane region" description="Helical" evidence="7">
    <location>
        <begin position="57"/>
        <end position="73"/>
    </location>
</feature>
<protein>
    <recommendedName>
        <fullName evidence="7">Protein-methionine-sulfoxide reductase heme-binding subunit MsrQ</fullName>
    </recommendedName>
    <alternativeName>
        <fullName evidence="7">Flavocytochrome MsrQ</fullName>
    </alternativeName>
</protein>
<evidence type="ECO:0000256" key="2">
    <source>
        <dbReference type="ARBA" id="ARBA00022448"/>
    </source>
</evidence>
<evidence type="ECO:0000313" key="9">
    <source>
        <dbReference type="EMBL" id="HAR53587.1"/>
    </source>
</evidence>